<evidence type="ECO:0000313" key="2">
    <source>
        <dbReference type="EMBL" id="KAK3018668.1"/>
    </source>
</evidence>
<accession>A0AA88W3H1</accession>
<dbReference type="PANTHER" id="PTHR48475:SF1">
    <property type="entry name" value="RNASE H TYPE-1 DOMAIN-CONTAINING PROTEIN"/>
    <property type="match status" value="1"/>
</dbReference>
<sequence>MPLSFDYSNLERVTLPHDDALIITLQSDVYNVKHILVDTRSPTDIIFEYTFSHMGISKDQIKPISLPLYDFTGASAPVDGIIPLTVITGVTRLQAAQTIAFLTLAIEDHRDEQTIKRVEPVEDLISIPLEGDKERQLRISPTLEPTLCNRRISFLCSNMDVFAWSAANMPRTAECQASFKALKDCLASPPLLSKPIVGEELFLYLAVADSSVSNVLIRDQDGKQLPIYYVSKVLQGAKLRYPNTSPLLF</sequence>
<dbReference type="Proteomes" id="UP001188597">
    <property type="component" value="Unassembled WGS sequence"/>
</dbReference>
<dbReference type="AlphaFoldDB" id="A0AA88W3H1"/>
<gene>
    <name evidence="2" type="ORF">RJ639_002810</name>
</gene>
<protein>
    <recommendedName>
        <fullName evidence="1">Reverse transcriptase/retrotransposon-derived protein RNase H-like domain-containing protein</fullName>
    </recommendedName>
</protein>
<evidence type="ECO:0000259" key="1">
    <source>
        <dbReference type="Pfam" id="PF17919"/>
    </source>
</evidence>
<dbReference type="PANTHER" id="PTHR48475">
    <property type="entry name" value="RIBONUCLEASE H"/>
    <property type="match status" value="1"/>
</dbReference>
<dbReference type="EMBL" id="JAVXUP010000924">
    <property type="protein sequence ID" value="KAK3018668.1"/>
    <property type="molecule type" value="Genomic_DNA"/>
</dbReference>
<dbReference type="InterPro" id="IPR043502">
    <property type="entry name" value="DNA/RNA_pol_sf"/>
</dbReference>
<dbReference type="Pfam" id="PF17919">
    <property type="entry name" value="RT_RNaseH_2"/>
    <property type="match status" value="1"/>
</dbReference>
<dbReference type="InterPro" id="IPR041577">
    <property type="entry name" value="RT_RNaseH_2"/>
</dbReference>
<organism evidence="2 3">
    <name type="scientific">Escallonia herrerae</name>
    <dbReference type="NCBI Taxonomy" id="1293975"/>
    <lineage>
        <taxon>Eukaryota</taxon>
        <taxon>Viridiplantae</taxon>
        <taxon>Streptophyta</taxon>
        <taxon>Embryophyta</taxon>
        <taxon>Tracheophyta</taxon>
        <taxon>Spermatophyta</taxon>
        <taxon>Magnoliopsida</taxon>
        <taxon>eudicotyledons</taxon>
        <taxon>Gunneridae</taxon>
        <taxon>Pentapetalae</taxon>
        <taxon>asterids</taxon>
        <taxon>campanulids</taxon>
        <taxon>Escalloniales</taxon>
        <taxon>Escalloniaceae</taxon>
        <taxon>Escallonia</taxon>
    </lineage>
</organism>
<evidence type="ECO:0000313" key="3">
    <source>
        <dbReference type="Proteomes" id="UP001188597"/>
    </source>
</evidence>
<dbReference type="SUPFAM" id="SSF56672">
    <property type="entry name" value="DNA/RNA polymerases"/>
    <property type="match status" value="1"/>
</dbReference>
<keyword evidence="3" id="KW-1185">Reference proteome</keyword>
<feature type="domain" description="Reverse transcriptase/retrotransposon-derived protein RNase H-like" evidence="1">
    <location>
        <begin position="172"/>
        <end position="244"/>
    </location>
</feature>
<name>A0AA88W3H1_9ASTE</name>
<comment type="caution">
    <text evidence="2">The sequence shown here is derived from an EMBL/GenBank/DDBJ whole genome shotgun (WGS) entry which is preliminary data.</text>
</comment>
<reference evidence="2" key="1">
    <citation type="submission" date="2022-12" db="EMBL/GenBank/DDBJ databases">
        <title>Draft genome assemblies for two species of Escallonia (Escalloniales).</title>
        <authorList>
            <person name="Chanderbali A."/>
            <person name="Dervinis C."/>
            <person name="Anghel I."/>
            <person name="Soltis D."/>
            <person name="Soltis P."/>
            <person name="Zapata F."/>
        </authorList>
    </citation>
    <scope>NUCLEOTIDE SEQUENCE</scope>
    <source>
        <strain evidence="2">UCBG64.0493</strain>
        <tissue evidence="2">Leaf</tissue>
    </source>
</reference>
<proteinExistence type="predicted"/>